<feature type="region of interest" description="Disordered" evidence="1">
    <location>
        <begin position="231"/>
        <end position="281"/>
    </location>
</feature>
<proteinExistence type="predicted"/>
<feature type="domain" description="Myb/SANT-like DNA-binding" evidence="3">
    <location>
        <begin position="283"/>
        <end position="338"/>
    </location>
</feature>
<evidence type="ECO:0000256" key="2">
    <source>
        <dbReference type="SAM" id="Phobius"/>
    </source>
</evidence>
<feature type="compositionally biased region" description="Pro residues" evidence="1">
    <location>
        <begin position="231"/>
        <end position="254"/>
    </location>
</feature>
<evidence type="ECO:0000313" key="4">
    <source>
        <dbReference type="EMBL" id="KAH0914944.1"/>
    </source>
</evidence>
<keyword evidence="2" id="KW-0812">Transmembrane</keyword>
<keyword evidence="2" id="KW-1133">Transmembrane helix</keyword>
<name>A0ABQ8CD07_BRANA</name>
<dbReference type="PANTHER" id="PTHR46873:SF1">
    <property type="entry name" value="EXPRESSED PROTEIN"/>
    <property type="match status" value="1"/>
</dbReference>
<dbReference type="PANTHER" id="PTHR46873">
    <property type="entry name" value="EXPRESSED PROTEIN"/>
    <property type="match status" value="1"/>
</dbReference>
<protein>
    <recommendedName>
        <fullName evidence="3">Myb/SANT-like DNA-binding domain-containing protein</fullName>
    </recommendedName>
</protein>
<dbReference type="InterPro" id="IPR044822">
    <property type="entry name" value="Myb_DNA-bind_4"/>
</dbReference>
<reference evidence="4 5" key="1">
    <citation type="submission" date="2021-05" db="EMBL/GenBank/DDBJ databases">
        <title>Genome Assembly of Synthetic Allotetraploid Brassica napus Reveals Homoeologous Exchanges between Subgenomes.</title>
        <authorList>
            <person name="Davis J.T."/>
        </authorList>
    </citation>
    <scope>NUCLEOTIDE SEQUENCE [LARGE SCALE GENOMIC DNA]</scope>
    <source>
        <strain evidence="5">cv. Da-Ae</strain>
        <tissue evidence="4">Seedling</tissue>
    </source>
</reference>
<feature type="transmembrane region" description="Helical" evidence="2">
    <location>
        <begin position="12"/>
        <end position="37"/>
    </location>
</feature>
<comment type="caution">
    <text evidence="4">The sequence shown here is derived from an EMBL/GenBank/DDBJ whole genome shotgun (WGS) entry which is preliminary data.</text>
</comment>
<gene>
    <name evidence="4" type="ORF">HID58_029390</name>
</gene>
<keyword evidence="5" id="KW-1185">Reference proteome</keyword>
<organism evidence="4 5">
    <name type="scientific">Brassica napus</name>
    <name type="common">Rape</name>
    <dbReference type="NCBI Taxonomy" id="3708"/>
    <lineage>
        <taxon>Eukaryota</taxon>
        <taxon>Viridiplantae</taxon>
        <taxon>Streptophyta</taxon>
        <taxon>Embryophyta</taxon>
        <taxon>Tracheophyta</taxon>
        <taxon>Spermatophyta</taxon>
        <taxon>Magnoliopsida</taxon>
        <taxon>eudicotyledons</taxon>
        <taxon>Gunneridae</taxon>
        <taxon>Pentapetalae</taxon>
        <taxon>rosids</taxon>
        <taxon>malvids</taxon>
        <taxon>Brassicales</taxon>
        <taxon>Brassicaceae</taxon>
        <taxon>Brassiceae</taxon>
        <taxon>Brassica</taxon>
    </lineage>
</organism>
<evidence type="ECO:0000313" key="5">
    <source>
        <dbReference type="Proteomes" id="UP000824890"/>
    </source>
</evidence>
<keyword evidence="2" id="KW-0472">Membrane</keyword>
<sequence length="475" mass="51605">MPRRLNDGDPGRFTAAALLFIGLISCLVVYAVFTALLRPQGHKLDSAVRFTDSRDHSRVDGGGGCCRGVDNLELWGSAVKWGTDFKFNSSDECCKACKVMCSGDDGPCLCDSWVFCGDKEACGSKFGECWLKKQKDVLVPARQEGGGQKVMWTSGLIFGQGQGIVGFETEHGVLHVKLHPECAPHSHNLKPATSSPKFSNLRISSASLIILNPPLFLLTLISSLPPACQPPIMNPPSPPPSILPPPSPSRPPLPGESRLRAGPTRRPPRSSMPTKTSGSFALRRGNLRAADWDDVAASLPTFGGPAKTAIQCRHKIEKLRKRYRGEKQRCLTKPGKFSSSGDLFPVLDAMELASVTSTAVEPNDQDVDRENESNGVDGFRVRSKRSLVSTPRDGFGVKSQMRMYGGFKPEFDSDHDSGGGFGSKRRYNGHPKFNADSDDEILLAPKATRLRGSHGKLSSGEFSFLLTGTYQIRMV</sequence>
<dbReference type="Pfam" id="PF13837">
    <property type="entry name" value="Myb_DNA-bind_4"/>
    <property type="match status" value="1"/>
</dbReference>
<dbReference type="Proteomes" id="UP000824890">
    <property type="component" value="Unassembled WGS sequence"/>
</dbReference>
<dbReference type="EMBL" id="JAGKQM010000008">
    <property type="protein sequence ID" value="KAH0914944.1"/>
    <property type="molecule type" value="Genomic_DNA"/>
</dbReference>
<evidence type="ECO:0000259" key="3">
    <source>
        <dbReference type="Pfam" id="PF13837"/>
    </source>
</evidence>
<accession>A0ABQ8CD07</accession>
<dbReference type="PROSITE" id="PS51257">
    <property type="entry name" value="PROKAR_LIPOPROTEIN"/>
    <property type="match status" value="1"/>
</dbReference>
<evidence type="ECO:0000256" key="1">
    <source>
        <dbReference type="SAM" id="MobiDB-lite"/>
    </source>
</evidence>